<comment type="caution">
    <text evidence="2">The sequence shown here is derived from an EMBL/GenBank/DDBJ whole genome shotgun (WGS) entry which is preliminary data.</text>
</comment>
<evidence type="ECO:0000313" key="2">
    <source>
        <dbReference type="EMBL" id="GAE16295.1"/>
    </source>
</evidence>
<evidence type="ECO:0000259" key="1">
    <source>
        <dbReference type="Pfam" id="PF15495"/>
    </source>
</evidence>
<dbReference type="Pfam" id="PF15495">
    <property type="entry name" value="Fimbrillin_C"/>
    <property type="match status" value="1"/>
</dbReference>
<dbReference type="EMBL" id="BAIQ01000031">
    <property type="protein sequence ID" value="GAE16295.1"/>
    <property type="molecule type" value="Genomic_DNA"/>
</dbReference>
<dbReference type="Gene3D" id="2.60.40.3690">
    <property type="match status" value="1"/>
</dbReference>
<gene>
    <name evidence="2" type="ORF">JCM6292_2699</name>
</gene>
<protein>
    <recommendedName>
        <fullName evidence="1">Minor fimbrium subunit Mfa1 C-terminal domain-containing protein</fullName>
    </recommendedName>
</protein>
<organism evidence="2 3">
    <name type="scientific">Bacteroides pyogenes JCM 6292</name>
    <dbReference type="NCBI Taxonomy" id="1235809"/>
    <lineage>
        <taxon>Bacteria</taxon>
        <taxon>Pseudomonadati</taxon>
        <taxon>Bacteroidota</taxon>
        <taxon>Bacteroidia</taxon>
        <taxon>Bacteroidales</taxon>
        <taxon>Bacteroidaceae</taxon>
        <taxon>Bacteroides</taxon>
    </lineage>
</organism>
<feature type="domain" description="Minor fimbrium subunit Mfa1 C-terminal" evidence="1">
    <location>
        <begin position="91"/>
        <end position="172"/>
    </location>
</feature>
<dbReference type="Proteomes" id="UP000018861">
    <property type="component" value="Unassembled WGS sequence"/>
</dbReference>
<accession>W4P982</accession>
<reference evidence="2 3" key="1">
    <citation type="journal article" date="2014" name="Genome Announc.">
        <title>Draft Genome Sequences of Three Strains of Bacteroides pyogenes Isolated from a Cat and Swine.</title>
        <authorList>
            <person name="Sakamoto M."/>
            <person name="Oshima K."/>
            <person name="Suda W."/>
            <person name="Kitamura K."/>
            <person name="Iida T."/>
            <person name="Hattori M."/>
            <person name="Ohkuma M."/>
        </authorList>
    </citation>
    <scope>NUCLEOTIDE SEQUENCE [LARGE SCALE GENOMIC DNA]</scope>
    <source>
        <strain evidence="2 3">JCM 6292</strain>
    </source>
</reference>
<evidence type="ECO:0000313" key="3">
    <source>
        <dbReference type="Proteomes" id="UP000018861"/>
    </source>
</evidence>
<dbReference type="AlphaFoldDB" id="W4P982"/>
<proteinExistence type="predicted"/>
<sequence>MTEESQRGFSTTRILFNIQYLPASLTFNNTDKSWANYKGKLMTLNELKEKIASSTSQTDEEMEMPEGFKKDMGTLGISDFTRSFEKNNLKFYYNGENYYTTYIRHFDDGKQPMKMAYGRYGVVRNHAYKIEIAKIWGPGSPLPPQPEDEPNDQEKQYIAVNILVSPWTIRKQTDIILE</sequence>
<name>W4P982_9BACE</name>
<dbReference type="InterPro" id="IPR029140">
    <property type="entry name" value="Mfa1_C"/>
</dbReference>